<evidence type="ECO:0000313" key="3">
    <source>
        <dbReference type="Proteomes" id="UP000730482"/>
    </source>
</evidence>
<reference evidence="2 3" key="1">
    <citation type="submission" date="2020-02" db="EMBL/GenBank/DDBJ databases">
        <title>Acidophilic actinobacteria isolated from forest soil.</title>
        <authorList>
            <person name="Golinska P."/>
        </authorList>
    </citation>
    <scope>NUCLEOTIDE SEQUENCE [LARGE SCALE GENOMIC DNA]</scope>
    <source>
        <strain evidence="2 3">NL8</strain>
    </source>
</reference>
<feature type="transmembrane region" description="Helical" evidence="1">
    <location>
        <begin position="194"/>
        <end position="213"/>
    </location>
</feature>
<accession>A0ABS5L936</accession>
<organism evidence="2 3">
    <name type="scientific">Catenulispora pinistramenti</name>
    <dbReference type="NCBI Taxonomy" id="2705254"/>
    <lineage>
        <taxon>Bacteria</taxon>
        <taxon>Bacillati</taxon>
        <taxon>Actinomycetota</taxon>
        <taxon>Actinomycetes</taxon>
        <taxon>Catenulisporales</taxon>
        <taxon>Catenulisporaceae</taxon>
        <taxon>Catenulispora</taxon>
    </lineage>
</organism>
<sequence>VFDPTPGDLDGVRRAASFLTSVASATSVIEQALTEILGTAAAGNFAGATAQALQGKISGDFARFMNAANNAFTTANQAATAYAGVMETQQGIADTALNKAIASGLPKTDPQVQAWAREATQAGWALAAAGNTATAAIQGVSSGVEPISAMDQFWQWLGWIALFLMLPAIAFGGVFALIAFAVNMTLFIHAAVQYANGQIPLTQLLLAFLGILAPTTRGLDLAELIPALGRGIDDVARSVVGFVRVSFTDFMALARGVQVSSLFSVSTLLSLGRFVFNGVLWVFDGVRAMPALIRDGAVTLGQGFRDLAVGTGAGLLQEFRTGSFVRLFVPLAGDEIRGAGLIGAFRLGVLERGLGIGVSPALRLRLFAADGLRGMAGGSRMWSLSSDTFFRGDPGRLGLAMPRLEAPGGVDPLGVLRTGVLG</sequence>
<evidence type="ECO:0000313" key="2">
    <source>
        <dbReference type="EMBL" id="MBS2554747.1"/>
    </source>
</evidence>
<keyword evidence="1" id="KW-0812">Transmembrane</keyword>
<name>A0ABS5L936_9ACTN</name>
<proteinExistence type="predicted"/>
<feature type="non-terminal residue" evidence="2">
    <location>
        <position position="1"/>
    </location>
</feature>
<feature type="transmembrane region" description="Helical" evidence="1">
    <location>
        <begin position="156"/>
        <end position="182"/>
    </location>
</feature>
<dbReference type="Proteomes" id="UP000730482">
    <property type="component" value="Unassembled WGS sequence"/>
</dbReference>
<keyword evidence="1" id="KW-0472">Membrane</keyword>
<dbReference type="EMBL" id="JAAFYZ010000486">
    <property type="protein sequence ID" value="MBS2554747.1"/>
    <property type="molecule type" value="Genomic_DNA"/>
</dbReference>
<feature type="non-terminal residue" evidence="2">
    <location>
        <position position="422"/>
    </location>
</feature>
<gene>
    <name evidence="2" type="ORF">KGQ19_48640</name>
</gene>
<dbReference type="RefSeq" id="WP_212022442.1">
    <property type="nucleotide sequence ID" value="NZ_JAAFYZ010000486.1"/>
</dbReference>
<protein>
    <recommendedName>
        <fullName evidence="4">Tape measure protein</fullName>
    </recommendedName>
</protein>
<keyword evidence="1" id="KW-1133">Transmembrane helix</keyword>
<keyword evidence="3" id="KW-1185">Reference proteome</keyword>
<evidence type="ECO:0008006" key="4">
    <source>
        <dbReference type="Google" id="ProtNLM"/>
    </source>
</evidence>
<evidence type="ECO:0000256" key="1">
    <source>
        <dbReference type="SAM" id="Phobius"/>
    </source>
</evidence>
<comment type="caution">
    <text evidence="2">The sequence shown here is derived from an EMBL/GenBank/DDBJ whole genome shotgun (WGS) entry which is preliminary data.</text>
</comment>